<dbReference type="InterPro" id="IPR000504">
    <property type="entry name" value="RRM_dom"/>
</dbReference>
<sequence length="277" mass="32191">MKKFGKPRKFPESNTILVSNIPAPKNAISKIYSYFKKYGKIKSLWVEGTEATITYESAVSARKALSDPKSLMNNRFIKIQYVLNQNKSKTNLRQYIDNERVDKFSNEVNENIQNLIKETERLQKELFEQNRIKSEQAKLIPEIINEEKEKEDAALSQKKEKDDEKLRKIHDLEEQKTKLIIEAAKAASQLHDEDKVQSFKDQIDEIQTMIDLYKYDDLSSNDNADNANENNEDIDNNDNIGPNNENDPTEEVEIVYEEVEDTIIIDKANNNQKPDEE</sequence>
<feature type="compositionally biased region" description="Low complexity" evidence="3">
    <location>
        <begin position="237"/>
        <end position="246"/>
    </location>
</feature>
<keyword evidence="1 2" id="KW-0694">RNA-binding</keyword>
<dbReference type="PANTHER" id="PTHR14398">
    <property type="entry name" value="RNA RECOGNITION RRM/RNP DOMAIN"/>
    <property type="match status" value="1"/>
</dbReference>
<keyword evidence="6" id="KW-1185">Reference proteome</keyword>
<dbReference type="PANTHER" id="PTHR14398:SF0">
    <property type="entry name" value="ZINC FINGER PROTEIN SWM"/>
    <property type="match status" value="1"/>
</dbReference>
<dbReference type="InterPro" id="IPR012677">
    <property type="entry name" value="Nucleotide-bd_a/b_plait_sf"/>
</dbReference>
<dbReference type="EMBL" id="JAPFFF010000018">
    <property type="protein sequence ID" value="KAK8860221.1"/>
    <property type="molecule type" value="Genomic_DNA"/>
</dbReference>
<dbReference type="Proteomes" id="UP001470230">
    <property type="component" value="Unassembled WGS sequence"/>
</dbReference>
<reference evidence="5 6" key="1">
    <citation type="submission" date="2024-04" db="EMBL/GenBank/DDBJ databases">
        <title>Tritrichomonas musculus Genome.</title>
        <authorList>
            <person name="Alves-Ferreira E."/>
            <person name="Grigg M."/>
            <person name="Lorenzi H."/>
            <person name="Galac M."/>
        </authorList>
    </citation>
    <scope>NUCLEOTIDE SEQUENCE [LARGE SCALE GENOMIC DNA]</scope>
    <source>
        <strain evidence="5 6">EAF2021</strain>
    </source>
</reference>
<evidence type="ECO:0000259" key="4">
    <source>
        <dbReference type="PROSITE" id="PS50102"/>
    </source>
</evidence>
<evidence type="ECO:0000313" key="5">
    <source>
        <dbReference type="EMBL" id="KAK8860221.1"/>
    </source>
</evidence>
<organism evidence="5 6">
    <name type="scientific">Tritrichomonas musculus</name>
    <dbReference type="NCBI Taxonomy" id="1915356"/>
    <lineage>
        <taxon>Eukaryota</taxon>
        <taxon>Metamonada</taxon>
        <taxon>Parabasalia</taxon>
        <taxon>Tritrichomonadida</taxon>
        <taxon>Tritrichomonadidae</taxon>
        <taxon>Tritrichomonas</taxon>
    </lineage>
</organism>
<dbReference type="Gene3D" id="3.30.70.330">
    <property type="match status" value="1"/>
</dbReference>
<feature type="region of interest" description="Disordered" evidence="3">
    <location>
        <begin position="221"/>
        <end position="251"/>
    </location>
</feature>
<dbReference type="SMART" id="SM00360">
    <property type="entry name" value="RRM"/>
    <property type="match status" value="1"/>
</dbReference>
<dbReference type="SUPFAM" id="SSF54928">
    <property type="entry name" value="RNA-binding domain, RBD"/>
    <property type="match status" value="1"/>
</dbReference>
<dbReference type="PROSITE" id="PS50102">
    <property type="entry name" value="RRM"/>
    <property type="match status" value="1"/>
</dbReference>
<proteinExistence type="predicted"/>
<evidence type="ECO:0000256" key="3">
    <source>
        <dbReference type="SAM" id="MobiDB-lite"/>
    </source>
</evidence>
<feature type="region of interest" description="Disordered" evidence="3">
    <location>
        <begin position="148"/>
        <end position="169"/>
    </location>
</feature>
<evidence type="ECO:0000256" key="2">
    <source>
        <dbReference type="PROSITE-ProRule" id="PRU00176"/>
    </source>
</evidence>
<evidence type="ECO:0000256" key="1">
    <source>
        <dbReference type="ARBA" id="ARBA00022884"/>
    </source>
</evidence>
<comment type="caution">
    <text evidence="5">The sequence shown here is derived from an EMBL/GenBank/DDBJ whole genome shotgun (WGS) entry which is preliminary data.</text>
</comment>
<dbReference type="InterPro" id="IPR045137">
    <property type="entry name" value="RBM26/27"/>
</dbReference>
<gene>
    <name evidence="5" type="ORF">M9Y10_011886</name>
</gene>
<dbReference type="InterPro" id="IPR035979">
    <property type="entry name" value="RBD_domain_sf"/>
</dbReference>
<accession>A0ABR2IB82</accession>
<feature type="domain" description="RRM" evidence="4">
    <location>
        <begin position="14"/>
        <end position="84"/>
    </location>
</feature>
<protein>
    <submittedName>
        <fullName evidence="5">RNA-binding protein 26</fullName>
    </submittedName>
</protein>
<name>A0ABR2IB82_9EUKA</name>
<evidence type="ECO:0000313" key="6">
    <source>
        <dbReference type="Proteomes" id="UP001470230"/>
    </source>
</evidence>